<dbReference type="EMBL" id="JAENHL010000006">
    <property type="protein sequence ID" value="MBK1866401.1"/>
    <property type="molecule type" value="Genomic_DNA"/>
</dbReference>
<evidence type="ECO:0000313" key="2">
    <source>
        <dbReference type="Proteomes" id="UP000616151"/>
    </source>
</evidence>
<organism evidence="1 2">
    <name type="scientific">Taklimakanibacter albus</name>
    <dbReference type="NCBI Taxonomy" id="2800327"/>
    <lineage>
        <taxon>Bacteria</taxon>
        <taxon>Pseudomonadati</taxon>
        <taxon>Pseudomonadota</taxon>
        <taxon>Alphaproteobacteria</taxon>
        <taxon>Hyphomicrobiales</taxon>
        <taxon>Aestuariivirgaceae</taxon>
        <taxon>Taklimakanibacter</taxon>
    </lineage>
</organism>
<keyword evidence="2" id="KW-1185">Reference proteome</keyword>
<protein>
    <submittedName>
        <fullName evidence="1">Uncharacterized protein</fullName>
    </submittedName>
</protein>
<evidence type="ECO:0000313" key="1">
    <source>
        <dbReference type="EMBL" id="MBK1866401.1"/>
    </source>
</evidence>
<comment type="caution">
    <text evidence="1">The sequence shown here is derived from an EMBL/GenBank/DDBJ whole genome shotgun (WGS) entry which is preliminary data.</text>
</comment>
<accession>A0ACC5R191</accession>
<dbReference type="Proteomes" id="UP000616151">
    <property type="component" value="Unassembled WGS sequence"/>
</dbReference>
<sequence length="69" mass="7717">MVTRSSPLPPLSPEEAKAERARYIAEWNAAMNSATPAERELEELSRKTRLTASELSRFNELSARSIRAA</sequence>
<name>A0ACC5R191_9HYPH</name>
<gene>
    <name evidence="1" type="ORF">JHL16_08570</name>
</gene>
<reference evidence="1" key="1">
    <citation type="submission" date="2021-01" db="EMBL/GenBank/DDBJ databases">
        <authorList>
            <person name="Sun Q."/>
        </authorList>
    </citation>
    <scope>NUCLEOTIDE SEQUENCE</scope>
    <source>
        <strain evidence="1">YIM B02566</strain>
    </source>
</reference>
<proteinExistence type="predicted"/>